<evidence type="ECO:0000259" key="3">
    <source>
        <dbReference type="PROSITE" id="PS51192"/>
    </source>
</evidence>
<feature type="domain" description="Helicase C-terminal" evidence="4">
    <location>
        <begin position="884"/>
        <end position="1081"/>
    </location>
</feature>
<dbReference type="PROSITE" id="PS51194">
    <property type="entry name" value="HELICASE_CTER"/>
    <property type="match status" value="1"/>
</dbReference>
<dbReference type="PROSITE" id="PS51192">
    <property type="entry name" value="HELICASE_ATP_BIND_1"/>
    <property type="match status" value="1"/>
</dbReference>
<dbReference type="InterPro" id="IPR001650">
    <property type="entry name" value="Helicase_C-like"/>
</dbReference>
<reference evidence="5 6" key="1">
    <citation type="submission" date="2019-09" db="EMBL/GenBank/DDBJ databases">
        <title>Complete genome sequencing of four Arcobacter species reveals a diverse suite of mobile elements.</title>
        <authorList>
            <person name="Miller W.G."/>
            <person name="Yee E."/>
            <person name="Bono J.L."/>
        </authorList>
    </citation>
    <scope>NUCLEOTIDE SEQUENCE [LARGE SCALE GENOMIC DNA]</scope>
    <source>
        <strain evidence="5 6">CCUG 56899</strain>
    </source>
</reference>
<dbReference type="KEGG" id="apoc:APORC_0835"/>
<dbReference type="InterPro" id="IPR011545">
    <property type="entry name" value="DEAD/DEAH_box_helicase_dom"/>
</dbReference>
<dbReference type="GO" id="GO:0003676">
    <property type="term" value="F:nucleic acid binding"/>
    <property type="evidence" value="ECO:0007669"/>
    <property type="project" value="InterPro"/>
</dbReference>
<dbReference type="SMART" id="SM00487">
    <property type="entry name" value="DEXDc"/>
    <property type="match status" value="1"/>
</dbReference>
<dbReference type="PANTHER" id="PTHR47957:SF3">
    <property type="entry name" value="ATP-DEPENDENT HELICASE HRQ1"/>
    <property type="match status" value="1"/>
</dbReference>
<evidence type="ECO:0000256" key="2">
    <source>
        <dbReference type="ARBA" id="ARBA00022840"/>
    </source>
</evidence>
<dbReference type="SMART" id="SM00490">
    <property type="entry name" value="HELICc"/>
    <property type="match status" value="1"/>
</dbReference>
<dbReference type="Pfam" id="PF00270">
    <property type="entry name" value="DEAD"/>
    <property type="match status" value="1"/>
</dbReference>
<dbReference type="GO" id="GO:0043138">
    <property type="term" value="F:3'-5' DNA helicase activity"/>
    <property type="evidence" value="ECO:0007669"/>
    <property type="project" value="TreeGrafter"/>
</dbReference>
<dbReference type="GO" id="GO:0005524">
    <property type="term" value="F:ATP binding"/>
    <property type="evidence" value="ECO:0007669"/>
    <property type="project" value="UniProtKB-KW"/>
</dbReference>
<evidence type="ECO:0000313" key="5">
    <source>
        <dbReference type="EMBL" id="QEP40444.1"/>
    </source>
</evidence>
<dbReference type="Pfam" id="PF09369">
    <property type="entry name" value="MZB"/>
    <property type="match status" value="1"/>
</dbReference>
<dbReference type="InterPro" id="IPR027417">
    <property type="entry name" value="P-loop_NTPase"/>
</dbReference>
<evidence type="ECO:0000259" key="4">
    <source>
        <dbReference type="PROSITE" id="PS51194"/>
    </source>
</evidence>
<gene>
    <name evidence="5" type="ORF">APORC_0835</name>
</gene>
<sequence length="2050" mass="235014">MIPSILASQVITGVKDFLTTTFPSSSPLFFDMMNNFVEEDGKLFKGPYISVALPFKNGEKEDNLFPDILDDSFKPYYHQELAFLRLGDENPKSTLVATGTGSGKTESFMFPILNHCYKTKDKKGIKAIIIYPMNALATDQAKRFAKTISKTQNLNGIRVGLYIGSSDDNAQKTMSEDYVITDKHILCDNPPDILLTNYKMLDFMLMRPRDQKIWQHNIGTDILKFIAVDEIHTFDGAQGTDLASLLRRVRAKLKVKKSSIACIGTSATLGADSTKPIRNFASDIFDEEFDDDSIVREYRIDTDEFFKNNKDDIIFYPTQNDIEVLDYSNYKNISEYIEAQYRLWFNKDDTKIDVNDAIFKVELGKELKNLYVFKLLIKTLEAKIKSRQELIDAFIRSMPIKSSDKFFIFMINSLLALTSWAKNEKLGSSYPPFLFVKVQIWLRELARMVATLEEKPKLNYDHDLKSKEDIKHYPILHCRDCHTMGWGGVKKSGGTGELINDLDLFYQAFFSNDPRVKFIFPIEQNNKNIKGNIYYINSSGFETDNENIGSIKVLESDNIATNGKSHHHCPFCNAKNSLTILGSRAASLTSVMIGQNFASFYNDDKKLIAFSDSVQDSAQRAGFFGARSYQFTIRSAIQQALDEHNQDFVSLNDFPKIVSNYWKNKFKDDKVYVSTLIAPDMEWLREYDNLVKTDELKNSNELIELIDKRIDWMIHSEYGYKSHIGRTLERSGASVMYIDNYEKIINPLLTKLQNDIEILRTLDKTNLEKFILGFLIYLKNSGAIKSFHIEPYINSAGEVYQINKLKPRMFYMAKFSPNSRNPVLLTNGSFKEFDKVSNSSKNSWCDNWVASNFVENSILVADTNEIFRVVLSYLVNAKILLEIDVKGSSVWVLNPENLFITNRASEFECSSCKHKLTIAKRQESKAEEMQCLRKNCRGNYKKNISSDSYYKQLYKFGDVERIIPREHTGLLARNDREKVEIDFIKRKKNETWKTNLLSATPTLEMGIDIGDLSSVVLCSVPPNGANYLQRIGRAGRTDGNSFNATIATASSHDLYFYNTPNEMMQGTIDAPGVFIDASAILQRQFLAFCIDKWVSNEKIEQSDLPYKLHIVLTNIKKANTDKFPYTLFRFIDDNADILLKDFFALFGNKLLQTSKEKLIEFAKSNDEQSGLVMNIFEKLEQINQEQINLSNQISSLNKSIKKFEKTEAKDKDYDEKLSNMKSEYEGLRKIALNIKRKQTFEFFADEGLLPNYAFPESGIVLKSVIYRRKESIASNNGQKYDIFTFEYERAGSSAISEFAPSNSFYAGGRKVNIDQIDPNTISEVETWRFCDKCSHTEKITLNEPTACPKCGSEQFSDEGQKKSILRLSSVMATSNDKSSRIKDDSDSRDIKFYTKQLLIDFDKKNIEDAYAIKSDDSLFGFEFISKVNFKEINFGETTLVGNDISIANKSVPRAGFVICKECGKVQFGKPTDSGFKGDNHTFICKIDDKTEAKNYFESLYLYREFDSEAIRLLLPITSFEIDDEKMHSLIASIHMGLKLYFKGSVEHLRVGIYDEIDNVNESSKRYLVLYDTVPGGTGYLKQLIIDKNPLFEVLELANSNIKKCDCEDGCYKCLFAYKNNFDRPLISKNKAQNIIDMILKDKNKLEKIDSVSDINQDTLSESMLEEIFLSKIKNLATTFKKDMLRGRSGYIVEFDNKYRYDLLQQVSLTQDDNVAVYSKADFVFYPKNSNLKPIVVFTDGFAYHEKRVDIDSSQRLAIAKSGKFIVWTLTWEDVNEFNKSKPNYSFENFLLHKDLNLIVVNKSFPNFKNYKDKTNFELLLELLKSSDYGEFNNLATGIVTGFLKAQIELKSFIDLIPNSLRDDFSDEINYFGHKIETDSSKLISIAKADDLMKNQLSNIVFIIFINDNDDFTFALWAGILRLYNLLQFNQNSLLISKKALENELYDEIDMNLGVKEHFSKEWEIIYNDVIDNSVKDFVKKLSKDSKIPLPTVGEDLVNKQGVIVAEAELLWSEYNMALILEDNNLKLDGIKIFTLNNLEELKNELLKRVV</sequence>
<dbReference type="RefSeq" id="WP_066388057.1">
    <property type="nucleotide sequence ID" value="NZ_CP036246.2"/>
</dbReference>
<evidence type="ECO:0000313" key="6">
    <source>
        <dbReference type="Proteomes" id="UP000322644"/>
    </source>
</evidence>
<organism evidence="5 6">
    <name type="scientific">Arcobacter porcinus</name>
    <dbReference type="NCBI Taxonomy" id="1935204"/>
    <lineage>
        <taxon>Bacteria</taxon>
        <taxon>Pseudomonadati</taxon>
        <taxon>Campylobacterota</taxon>
        <taxon>Epsilonproteobacteria</taxon>
        <taxon>Campylobacterales</taxon>
        <taxon>Arcobacteraceae</taxon>
        <taxon>Arcobacter</taxon>
    </lineage>
</organism>
<feature type="domain" description="Helicase ATP-binding" evidence="3">
    <location>
        <begin position="85"/>
        <end position="287"/>
    </location>
</feature>
<reference evidence="5 6" key="2">
    <citation type="submission" date="2019-09" db="EMBL/GenBank/DDBJ databases">
        <title>Taxonomic note: a critical rebuttal of the proposed division of the genus Arcobacter into six genera, emended descriptions of Arcobacter anaerophilus and the genus Arcobacter, and an assessment of genus-level boundaries for Epsilonproteobacteria using in silico genomic comparator tools.</title>
        <authorList>
            <person name="On S.L.W."/>
            <person name="Miller W.G."/>
            <person name="Biggs P."/>
            <person name="Cornelius A."/>
            <person name="Vandamme P."/>
        </authorList>
    </citation>
    <scope>NUCLEOTIDE SEQUENCE [LARGE SCALE GENOMIC DNA]</scope>
    <source>
        <strain evidence="5 6">CCUG 56899</strain>
    </source>
</reference>
<dbReference type="SUPFAM" id="SSF52540">
    <property type="entry name" value="P-loop containing nucleoside triphosphate hydrolases"/>
    <property type="match status" value="2"/>
</dbReference>
<dbReference type="EMBL" id="CP036246">
    <property type="protein sequence ID" value="QEP40444.1"/>
    <property type="molecule type" value="Genomic_DNA"/>
</dbReference>
<protein>
    <submittedName>
        <fullName evidence="5">DEAD/DEAH box helicase</fullName>
    </submittedName>
</protein>
<dbReference type="GO" id="GO:0006289">
    <property type="term" value="P:nucleotide-excision repair"/>
    <property type="evidence" value="ECO:0007669"/>
    <property type="project" value="TreeGrafter"/>
</dbReference>
<dbReference type="Proteomes" id="UP000322644">
    <property type="component" value="Chromosome"/>
</dbReference>
<dbReference type="Pfam" id="PF00271">
    <property type="entry name" value="Helicase_C"/>
    <property type="match status" value="1"/>
</dbReference>
<keyword evidence="2" id="KW-0067">ATP-binding</keyword>
<dbReference type="GO" id="GO:0036297">
    <property type="term" value="P:interstrand cross-link repair"/>
    <property type="evidence" value="ECO:0007669"/>
    <property type="project" value="TreeGrafter"/>
</dbReference>
<dbReference type="Gene3D" id="3.40.50.300">
    <property type="entry name" value="P-loop containing nucleotide triphosphate hydrolases"/>
    <property type="match status" value="2"/>
</dbReference>
<name>A0A5C2HE32_9BACT</name>
<accession>A0A5C2HE32</accession>
<dbReference type="PANTHER" id="PTHR47957">
    <property type="entry name" value="ATP-DEPENDENT HELICASE HRQ1"/>
    <property type="match status" value="1"/>
</dbReference>
<keyword evidence="1" id="KW-0547">Nucleotide-binding</keyword>
<proteinExistence type="predicted"/>
<dbReference type="InterPro" id="IPR014001">
    <property type="entry name" value="Helicase_ATP-bd"/>
</dbReference>
<dbReference type="InterPro" id="IPR018973">
    <property type="entry name" value="MZB"/>
</dbReference>
<keyword evidence="5" id="KW-0347">Helicase</keyword>
<evidence type="ECO:0000256" key="1">
    <source>
        <dbReference type="ARBA" id="ARBA00022741"/>
    </source>
</evidence>
<keyword evidence="5" id="KW-0378">Hydrolase</keyword>